<dbReference type="GO" id="GO:0006617">
    <property type="term" value="P:SRP-dependent cotranslational protein targeting to membrane, signal sequence recognition"/>
    <property type="evidence" value="ECO:0007669"/>
    <property type="project" value="TreeGrafter"/>
</dbReference>
<dbReference type="InterPro" id="IPR002778">
    <property type="entry name" value="Signal_recog_particle_SRP19"/>
</dbReference>
<reference evidence="6 7" key="2">
    <citation type="journal article" date="2008" name="Int. J. Syst. Evol. Microbiol.">
        <title>Methanocella paludicola gen. nov., sp. nov., a methane-producing archaeon, the first isolate of the lineage 'Rice Cluster I', and proposal of the new archaeal order Methanocellales ord. nov.</title>
        <authorList>
            <person name="Sakai S."/>
            <person name="Imachi H."/>
            <person name="Hanada S."/>
            <person name="Ohashi A."/>
            <person name="Harada H."/>
            <person name="Kamagata Y."/>
        </authorList>
    </citation>
    <scope>NUCLEOTIDE SEQUENCE [LARGE SCALE GENOMIC DNA]</scope>
    <source>
        <strain evidence="7">DSM 17711 / JCM 13418 / NBRC 101707 / SANAE</strain>
    </source>
</reference>
<dbReference type="AlphaFoldDB" id="D1Z1X0"/>
<evidence type="ECO:0000256" key="1">
    <source>
        <dbReference type="ARBA" id="ARBA00004496"/>
    </source>
</evidence>
<dbReference type="STRING" id="304371.MCP_2620"/>
<gene>
    <name evidence="5 6" type="primary">srp19</name>
    <name evidence="6" type="ordered locus">MCP_2620</name>
</gene>
<dbReference type="InterPro" id="IPR036521">
    <property type="entry name" value="SRP19-like_sf"/>
</dbReference>
<dbReference type="InterPro" id="IPR022938">
    <property type="entry name" value="SRP19_arc-type"/>
</dbReference>
<dbReference type="GO" id="GO:0008312">
    <property type="term" value="F:7S RNA binding"/>
    <property type="evidence" value="ECO:0007669"/>
    <property type="project" value="UniProtKB-UniRule"/>
</dbReference>
<evidence type="ECO:0000256" key="5">
    <source>
        <dbReference type="HAMAP-Rule" id="MF_00305"/>
    </source>
</evidence>
<dbReference type="eggNOG" id="arCOG01217">
    <property type="taxonomic scope" value="Archaea"/>
</dbReference>
<keyword evidence="7" id="KW-1185">Reference proteome</keyword>
<comment type="similarity">
    <text evidence="5">Belongs to the SRP19 family.</text>
</comment>
<keyword evidence="2 5" id="KW-0963">Cytoplasm</keyword>
<dbReference type="GO" id="GO:0048500">
    <property type="term" value="C:signal recognition particle"/>
    <property type="evidence" value="ECO:0007669"/>
    <property type="project" value="UniProtKB-UniRule"/>
</dbReference>
<dbReference type="Pfam" id="PF01922">
    <property type="entry name" value="SRP19"/>
    <property type="match status" value="1"/>
</dbReference>
<accession>D1Z1X0</accession>
<comment type="subunit">
    <text evidence="5">Part of the signal recognition particle protein translocation system, which is composed of SRP and FtsY. Archaeal SRP consists of a 7S RNA molecule of 300 nucleotides and two protein subunits: SRP54 and SRP19.</text>
</comment>
<dbReference type="SUPFAM" id="SSF69695">
    <property type="entry name" value="SRP19"/>
    <property type="match status" value="1"/>
</dbReference>
<reference evidence="6 7" key="1">
    <citation type="journal article" date="2007" name="Appl. Environ. Microbiol.">
        <title>Isolation of key methanogens for global methane emission from rice paddy fields: a novel isolate affiliated with the clone cluster rice cluster I.</title>
        <authorList>
            <person name="Sakai S."/>
            <person name="Imachi H."/>
            <person name="Sekiguchi Y."/>
            <person name="Ohashi A."/>
            <person name="Harada H."/>
            <person name="Kamagata Y."/>
        </authorList>
    </citation>
    <scope>NUCLEOTIDE SEQUENCE [LARGE SCALE GENOMIC DNA]</scope>
    <source>
        <strain evidence="7">DSM 17711 / JCM 13418 / NBRC 101707 / SANAE</strain>
    </source>
</reference>
<name>D1Z1X0_METPS</name>
<evidence type="ECO:0000313" key="7">
    <source>
        <dbReference type="Proteomes" id="UP000001882"/>
    </source>
</evidence>
<dbReference type="FunCoup" id="D1Z1X0">
    <property type="interactions" value="59"/>
</dbReference>
<evidence type="ECO:0000256" key="2">
    <source>
        <dbReference type="ARBA" id="ARBA00022490"/>
    </source>
</evidence>
<dbReference type="Proteomes" id="UP000001882">
    <property type="component" value="Chromosome"/>
</dbReference>
<comment type="function">
    <text evidence="5">Involved in targeting and insertion of nascent membrane proteins into the cytoplasmic membrane. Binds directly to 7S RNA and mediates binding of the 54 kDa subunit of the SRP.</text>
</comment>
<evidence type="ECO:0000256" key="4">
    <source>
        <dbReference type="ARBA" id="ARBA00023274"/>
    </source>
</evidence>
<comment type="subcellular location">
    <subcellularLocation>
        <location evidence="1 5">Cytoplasm</location>
    </subcellularLocation>
</comment>
<evidence type="ECO:0000256" key="3">
    <source>
        <dbReference type="ARBA" id="ARBA00023135"/>
    </source>
</evidence>
<dbReference type="InParanoid" id="D1Z1X0"/>
<sequence>MQSNKRIFVWPVYLDLNHTRKEGRLTKKEHSVKAPKVSEIKRAAENLGLHPEVEANRAHPARPFDRSGRVTIDNLGPKSALLDRIGAEIIRLRGGKQ</sequence>
<protein>
    <recommendedName>
        <fullName evidence="5">Signal recognition particle 19 kDa protein</fullName>
        <shortName evidence="5">SRP19</shortName>
    </recommendedName>
</protein>
<keyword evidence="3 5" id="KW-0733">Signal recognition particle</keyword>
<proteinExistence type="inferred from homology"/>
<dbReference type="KEGG" id="mpd:MCP_2620"/>
<evidence type="ECO:0000313" key="6">
    <source>
        <dbReference type="EMBL" id="BAI62692.1"/>
    </source>
</evidence>
<dbReference type="PANTHER" id="PTHR17453">
    <property type="entry name" value="SIGNAL RECOGNITION PARTICLE 19 KD PROTEIN"/>
    <property type="match status" value="1"/>
</dbReference>
<keyword evidence="5" id="KW-0694">RNA-binding</keyword>
<organism evidence="6 7">
    <name type="scientific">Methanocella paludicola (strain DSM 17711 / JCM 13418 / NBRC 101707 / SANAE)</name>
    <dbReference type="NCBI Taxonomy" id="304371"/>
    <lineage>
        <taxon>Archaea</taxon>
        <taxon>Methanobacteriati</taxon>
        <taxon>Methanobacteriota</taxon>
        <taxon>Stenosarchaea group</taxon>
        <taxon>Methanomicrobia</taxon>
        <taxon>Methanocellales</taxon>
        <taxon>Methanocellaceae</taxon>
        <taxon>Methanocella</taxon>
    </lineage>
</organism>
<dbReference type="Gene3D" id="3.30.56.30">
    <property type="entry name" value="Signal recognition particle, SRP19-like subunit"/>
    <property type="match status" value="1"/>
</dbReference>
<dbReference type="HAMAP" id="MF_00305">
    <property type="entry name" value="SRP19"/>
    <property type="match status" value="1"/>
</dbReference>
<reference evidence="7" key="3">
    <citation type="journal article" date="2011" name="PLoS ONE">
        <title>Genome sequence of a mesophilic hydrogenotrophic methanogen Methanocella paludicola, the first cultivated representative of the order Methanocellales.</title>
        <authorList>
            <person name="Sakai S."/>
            <person name="Takaki Y."/>
            <person name="Shimamura S."/>
            <person name="Sekine M."/>
            <person name="Tajima T."/>
            <person name="Kosugi H."/>
            <person name="Ichikawa N."/>
            <person name="Tasumi E."/>
            <person name="Hiraki A.T."/>
            <person name="Shimizu A."/>
            <person name="Kato Y."/>
            <person name="Nishiko R."/>
            <person name="Mori K."/>
            <person name="Fujita N."/>
            <person name="Imachi H."/>
            <person name="Takai K."/>
        </authorList>
    </citation>
    <scope>NUCLEOTIDE SEQUENCE [LARGE SCALE GENOMIC DNA]</scope>
    <source>
        <strain evidence="7">DSM 17711 / JCM 13418 / NBRC 101707 / SANAE</strain>
    </source>
</reference>
<dbReference type="EMBL" id="AP011532">
    <property type="protein sequence ID" value="BAI62692.1"/>
    <property type="molecule type" value="Genomic_DNA"/>
</dbReference>
<keyword evidence="4 5" id="KW-0687">Ribonucleoprotein</keyword>
<dbReference type="PANTHER" id="PTHR17453:SF0">
    <property type="entry name" value="SIGNAL RECOGNITION PARTICLE 19 KDA PROTEIN"/>
    <property type="match status" value="1"/>
</dbReference>